<proteinExistence type="inferred from homology"/>
<dbReference type="RefSeq" id="WP_331703368.1">
    <property type="nucleotide sequence ID" value="NZ_JAZHBO010000001.1"/>
</dbReference>
<keyword evidence="3 4" id="KW-0413">Isomerase</keyword>
<reference evidence="5 6" key="1">
    <citation type="submission" date="2024-01" db="EMBL/GenBank/DDBJ databases">
        <title>Novel species of the genus Luteimonas isolated from rivers.</title>
        <authorList>
            <person name="Lu H."/>
        </authorList>
    </citation>
    <scope>NUCLEOTIDE SEQUENCE [LARGE SCALE GENOMIC DNA]</scope>
    <source>
        <strain evidence="5 6">FXH3W</strain>
    </source>
</reference>
<comment type="caution">
    <text evidence="5">The sequence shown here is derived from an EMBL/GenBank/DDBJ whole genome shotgun (WGS) entry which is preliminary data.</text>
</comment>
<organism evidence="5 6">
    <name type="scientific">Aquilutibacter rugosus</name>
    <dbReference type="NCBI Taxonomy" id="3115820"/>
    <lineage>
        <taxon>Bacteria</taxon>
        <taxon>Pseudomonadati</taxon>
        <taxon>Pseudomonadota</taxon>
        <taxon>Gammaproteobacteria</taxon>
        <taxon>Lysobacterales</taxon>
        <taxon>Lysobacteraceae</taxon>
        <taxon>Aquilutibacter</taxon>
    </lineage>
</organism>
<comment type="catalytic activity">
    <reaction evidence="1">
        <text>alpha-D-glucose 6-phosphate = beta-D-glucose 6-phosphate</text>
        <dbReference type="Rhea" id="RHEA:16249"/>
        <dbReference type="ChEBI" id="CHEBI:58225"/>
        <dbReference type="ChEBI" id="CHEBI:58247"/>
        <dbReference type="EC" id="5.1.3.15"/>
    </reaction>
</comment>
<dbReference type="PIRSF" id="PIRSF016020">
    <property type="entry name" value="PHexose_mutarotase"/>
    <property type="match status" value="1"/>
</dbReference>
<name>A0ABU7UXV8_9GAMM</name>
<dbReference type="InterPro" id="IPR014718">
    <property type="entry name" value="GH-type_carb-bd"/>
</dbReference>
<dbReference type="InterPro" id="IPR025532">
    <property type="entry name" value="G6P_1-epimerase"/>
</dbReference>
<protein>
    <recommendedName>
        <fullName evidence="4">Putative glucose-6-phosphate 1-epimerase</fullName>
        <ecNumber evidence="4">5.1.3.15</ecNumber>
    </recommendedName>
</protein>
<evidence type="ECO:0000256" key="4">
    <source>
        <dbReference type="PIRNR" id="PIRNR016020"/>
    </source>
</evidence>
<dbReference type="EMBL" id="JAZHBO010000001">
    <property type="protein sequence ID" value="MEF2155297.1"/>
    <property type="molecule type" value="Genomic_DNA"/>
</dbReference>
<sequence length="264" mass="29305">MLPILELRSKGGRSTARVSSFGARLIDWTFEGQPHLFMPQAGAADEMVAPHGGVPVLFPQFGLFGPGRKHGVVRDRDWRVEEQGESSCLLRTRLRGEDGDFDVFLRVDLHDDGPDLSFSAVNVGTQSQSFTAGLHTYLRVPNIETTLLEGLEAVAYEDALQNLTPVEPAWVPLTAPVNVDRVYVATPRRLQLRTPDFALLLEQSGFHDTVVWNPGPEIAKTFADLNDGEWRTFLCVEAAQIRPPVTLGPMDTWYGTQKIRRLAA</sequence>
<dbReference type="EC" id="5.1.3.15" evidence="4"/>
<dbReference type="InterPro" id="IPR008183">
    <property type="entry name" value="Aldose_1/G6P_1-epimerase"/>
</dbReference>
<dbReference type="Gene3D" id="2.70.98.10">
    <property type="match status" value="1"/>
</dbReference>
<dbReference type="InterPro" id="IPR011013">
    <property type="entry name" value="Gal_mutarotase_sf_dom"/>
</dbReference>
<dbReference type="PANTHER" id="PTHR11122">
    <property type="entry name" value="APOSPORY-ASSOCIATED PROTEIN C-RELATED"/>
    <property type="match status" value="1"/>
</dbReference>
<evidence type="ECO:0000256" key="1">
    <source>
        <dbReference type="ARBA" id="ARBA00001096"/>
    </source>
</evidence>
<keyword evidence="6" id="KW-1185">Reference proteome</keyword>
<evidence type="ECO:0000313" key="5">
    <source>
        <dbReference type="EMBL" id="MEF2155297.1"/>
    </source>
</evidence>
<gene>
    <name evidence="5" type="ORF">V3390_03495</name>
</gene>
<dbReference type="SUPFAM" id="SSF74650">
    <property type="entry name" value="Galactose mutarotase-like"/>
    <property type="match status" value="1"/>
</dbReference>
<comment type="similarity">
    <text evidence="2 4">Belongs to the glucose-6-phosphate 1-epimerase family.</text>
</comment>
<dbReference type="PANTHER" id="PTHR11122:SF13">
    <property type="entry name" value="GLUCOSE-6-PHOSPHATE 1-EPIMERASE"/>
    <property type="match status" value="1"/>
</dbReference>
<accession>A0ABU7UXV8</accession>
<dbReference type="Pfam" id="PF01263">
    <property type="entry name" value="Aldose_epim"/>
    <property type="match status" value="1"/>
</dbReference>
<dbReference type="Proteomes" id="UP001356170">
    <property type="component" value="Unassembled WGS sequence"/>
</dbReference>
<evidence type="ECO:0000256" key="3">
    <source>
        <dbReference type="ARBA" id="ARBA00023235"/>
    </source>
</evidence>
<evidence type="ECO:0000313" key="6">
    <source>
        <dbReference type="Proteomes" id="UP001356170"/>
    </source>
</evidence>
<evidence type="ECO:0000256" key="2">
    <source>
        <dbReference type="ARBA" id="ARBA00005866"/>
    </source>
</evidence>